<keyword evidence="6" id="KW-0547">Nucleotide-binding</keyword>
<accession>A0A640UJ07</accession>
<dbReference type="InterPro" id="IPR036640">
    <property type="entry name" value="ABC1_TM_sf"/>
</dbReference>
<comment type="caution">
    <text evidence="14">The sequence shown here is derived from an EMBL/GenBank/DDBJ whole genome shotgun (WGS) entry which is preliminary data.</text>
</comment>
<dbReference type="GO" id="GO:0016887">
    <property type="term" value="F:ATP hydrolysis activity"/>
    <property type="evidence" value="ECO:0007669"/>
    <property type="project" value="InterPro"/>
</dbReference>
<dbReference type="InterPro" id="IPR011527">
    <property type="entry name" value="ABC1_TM_dom"/>
</dbReference>
<keyword evidence="9 11" id="KW-0472">Membrane</keyword>
<reference evidence="14 15" key="1">
    <citation type="submission" date="2019-12" db="EMBL/GenBank/DDBJ databases">
        <title>Whole genome shotgun sequence of Streptomyces tubercidicus NBRC 13090.</title>
        <authorList>
            <person name="Ichikawa N."/>
            <person name="Kimura A."/>
            <person name="Kitahashi Y."/>
            <person name="Komaki H."/>
            <person name="Tamura T."/>
        </authorList>
    </citation>
    <scope>NUCLEOTIDE SEQUENCE [LARGE SCALE GENOMIC DNA]</scope>
    <source>
        <strain evidence="14 15">NBRC 13090</strain>
    </source>
</reference>
<dbReference type="Pfam" id="PF00005">
    <property type="entry name" value="ABC_tran"/>
    <property type="match status" value="1"/>
</dbReference>
<keyword evidence="3" id="KW-1003">Cell membrane</keyword>
<evidence type="ECO:0000256" key="4">
    <source>
        <dbReference type="ARBA" id="ARBA00022519"/>
    </source>
</evidence>
<keyword evidence="5 11" id="KW-0812">Transmembrane</keyword>
<evidence type="ECO:0000259" key="13">
    <source>
        <dbReference type="PROSITE" id="PS50929"/>
    </source>
</evidence>
<evidence type="ECO:0000256" key="5">
    <source>
        <dbReference type="ARBA" id="ARBA00022692"/>
    </source>
</evidence>
<feature type="domain" description="ABC transporter" evidence="12">
    <location>
        <begin position="353"/>
        <end position="598"/>
    </location>
</feature>
<comment type="subcellular location">
    <subcellularLocation>
        <location evidence="1">Cell inner membrane</location>
        <topology evidence="1">Multi-pass membrane protein</topology>
    </subcellularLocation>
</comment>
<dbReference type="EMBL" id="BLIR01000001">
    <property type="protein sequence ID" value="GFE35520.1"/>
    <property type="molecule type" value="Genomic_DNA"/>
</dbReference>
<evidence type="ECO:0000313" key="14">
    <source>
        <dbReference type="EMBL" id="GFE35520.1"/>
    </source>
</evidence>
<dbReference type="AlphaFoldDB" id="A0A640UJ07"/>
<evidence type="ECO:0000256" key="2">
    <source>
        <dbReference type="ARBA" id="ARBA00022448"/>
    </source>
</evidence>
<dbReference type="Proteomes" id="UP000431826">
    <property type="component" value="Unassembled WGS sequence"/>
</dbReference>
<dbReference type="PANTHER" id="PTHR43394">
    <property type="entry name" value="ATP-DEPENDENT PERMEASE MDL1, MITOCHONDRIAL"/>
    <property type="match status" value="1"/>
</dbReference>
<dbReference type="SMART" id="SM00382">
    <property type="entry name" value="AAA"/>
    <property type="match status" value="1"/>
</dbReference>
<protein>
    <submittedName>
        <fullName evidence="14">Multidrug ABC transporter permease</fullName>
    </submittedName>
</protein>
<dbReference type="InterPro" id="IPR027417">
    <property type="entry name" value="P-loop_NTPase"/>
</dbReference>
<dbReference type="GeneID" id="96281403"/>
<evidence type="ECO:0000256" key="9">
    <source>
        <dbReference type="ARBA" id="ARBA00023136"/>
    </source>
</evidence>
<evidence type="ECO:0000256" key="11">
    <source>
        <dbReference type="SAM" id="Phobius"/>
    </source>
</evidence>
<gene>
    <name evidence="14" type="ORF">Stube_01930</name>
</gene>
<dbReference type="GO" id="GO:0005886">
    <property type="term" value="C:plasma membrane"/>
    <property type="evidence" value="ECO:0007669"/>
    <property type="project" value="UniProtKB-SubCell"/>
</dbReference>
<dbReference type="RefSeq" id="WP_159742021.1">
    <property type="nucleotide sequence ID" value="NZ_BLIR01000001.1"/>
</dbReference>
<keyword evidence="7" id="KW-0067">ATP-binding</keyword>
<keyword evidence="2" id="KW-0813">Transport</keyword>
<keyword evidence="4" id="KW-0997">Cell inner membrane</keyword>
<dbReference type="SUPFAM" id="SSF90123">
    <property type="entry name" value="ABC transporter transmembrane region"/>
    <property type="match status" value="1"/>
</dbReference>
<dbReference type="GO" id="GO:0005524">
    <property type="term" value="F:ATP binding"/>
    <property type="evidence" value="ECO:0007669"/>
    <property type="project" value="UniProtKB-KW"/>
</dbReference>
<evidence type="ECO:0000313" key="15">
    <source>
        <dbReference type="Proteomes" id="UP000431826"/>
    </source>
</evidence>
<evidence type="ECO:0000256" key="7">
    <source>
        <dbReference type="ARBA" id="ARBA00022840"/>
    </source>
</evidence>
<dbReference type="Gene3D" id="1.20.1560.10">
    <property type="entry name" value="ABC transporter type 1, transmembrane domain"/>
    <property type="match status" value="1"/>
</dbReference>
<proteinExistence type="inferred from homology"/>
<keyword evidence="15" id="KW-1185">Reference proteome</keyword>
<evidence type="ECO:0000256" key="1">
    <source>
        <dbReference type="ARBA" id="ARBA00004429"/>
    </source>
</evidence>
<organism evidence="14 15">
    <name type="scientific">Streptomyces tubercidicus</name>
    <dbReference type="NCBI Taxonomy" id="47759"/>
    <lineage>
        <taxon>Bacteria</taxon>
        <taxon>Bacillati</taxon>
        <taxon>Actinomycetota</taxon>
        <taxon>Actinomycetes</taxon>
        <taxon>Kitasatosporales</taxon>
        <taxon>Streptomycetaceae</taxon>
        <taxon>Streptomyces</taxon>
    </lineage>
</organism>
<dbReference type="PANTHER" id="PTHR43394:SF1">
    <property type="entry name" value="ATP-BINDING CASSETTE SUB-FAMILY B MEMBER 10, MITOCHONDRIAL"/>
    <property type="match status" value="1"/>
</dbReference>
<dbReference type="InterPro" id="IPR003593">
    <property type="entry name" value="AAA+_ATPase"/>
</dbReference>
<dbReference type="GO" id="GO:0015421">
    <property type="term" value="F:ABC-type oligopeptide transporter activity"/>
    <property type="evidence" value="ECO:0007669"/>
    <property type="project" value="TreeGrafter"/>
</dbReference>
<evidence type="ECO:0000256" key="3">
    <source>
        <dbReference type="ARBA" id="ARBA00022475"/>
    </source>
</evidence>
<dbReference type="FunFam" id="3.40.50.300:FF:000221">
    <property type="entry name" value="Multidrug ABC transporter ATP-binding protein"/>
    <property type="match status" value="1"/>
</dbReference>
<name>A0A640UJ07_9ACTN</name>
<feature type="transmembrane region" description="Helical" evidence="11">
    <location>
        <begin position="74"/>
        <end position="94"/>
    </location>
</feature>
<feature type="transmembrane region" description="Helical" evidence="11">
    <location>
        <begin position="158"/>
        <end position="187"/>
    </location>
</feature>
<evidence type="ECO:0000259" key="12">
    <source>
        <dbReference type="PROSITE" id="PS50893"/>
    </source>
</evidence>
<evidence type="ECO:0000256" key="6">
    <source>
        <dbReference type="ARBA" id="ARBA00022741"/>
    </source>
</evidence>
<dbReference type="InterPro" id="IPR039421">
    <property type="entry name" value="Type_1_exporter"/>
</dbReference>
<dbReference type="InterPro" id="IPR003439">
    <property type="entry name" value="ABC_transporter-like_ATP-bd"/>
</dbReference>
<dbReference type="OrthoDB" id="9806127at2"/>
<evidence type="ECO:0000256" key="10">
    <source>
        <dbReference type="ARBA" id="ARBA00023455"/>
    </source>
</evidence>
<dbReference type="PROSITE" id="PS50929">
    <property type="entry name" value="ABC_TM1F"/>
    <property type="match status" value="1"/>
</dbReference>
<feature type="domain" description="ABC transmembrane type-1" evidence="13">
    <location>
        <begin position="37"/>
        <end position="319"/>
    </location>
</feature>
<feature type="transmembrane region" description="Helical" evidence="11">
    <location>
        <begin position="28"/>
        <end position="54"/>
    </location>
</feature>
<dbReference type="Gene3D" id="3.40.50.300">
    <property type="entry name" value="P-loop containing nucleotide triphosphate hydrolases"/>
    <property type="match status" value="1"/>
</dbReference>
<dbReference type="PROSITE" id="PS50893">
    <property type="entry name" value="ABC_TRANSPORTER_2"/>
    <property type="match status" value="1"/>
</dbReference>
<dbReference type="SUPFAM" id="SSF52540">
    <property type="entry name" value="P-loop containing nucleoside triphosphate hydrolases"/>
    <property type="match status" value="1"/>
</dbReference>
<keyword evidence="8 11" id="KW-1133">Transmembrane helix</keyword>
<comment type="similarity">
    <text evidence="10">Belongs to the ABC transporter superfamily. Siderophore-Fe(3+) uptake transporter (SIUT) (TC 3.A.1.21) family.</text>
</comment>
<sequence length="630" mass="68954">MIATPADPFEDQRLSRCARLALGLAFRAAPWVLAGHLAVTLISAGLPVVVTWVVKNILDRLANGSGVQDITGPAGLLAVASAVAALAPQVLGYLQARMTRATSLLAQERLHIAVDTFTGLSRFENPEFLDRLRLAQQAGGITPFQVVQTVAGMTRSGVLLIGFIGSLAVLNLYLAAIVALSGLPVLWAEIALSRQRARTYWAISPTERREIFYSTLLSSVEAAKEVRLYGIGGFLRERMLTERRTADSHRELLERKELRVQSVLQITSAVLTGVALVWAVRAAARQDMTVGDVSMLLAAIPAVQGGIGGLARELGQAHHSLVMFHHYVSVIGLGPDIPAPQHPQAAHPLRNAIEFEDVWFRYGDGLPWVLRGVSLRIEAGTAIALVGVNGSGKSTLVKLLCRFYDPTRGRILWDSTDLRDIPPDDLRARIAATFQEPMRYDLSAKENIGIGELSALHAPDRYEEAARFAGVHEDITRLPRGYETLLSRSFWDDDDDGVVLSGGQWQRMGIARLCLRADADLLVLDEPTSSLDPDAEYEIHTRLRAHRAGRTSMLISHRLGAIRDADTIAVLEDGRITERGDHRQLIAQQGTYHRLFTRQSRNYREEVPPVPDKTDPYGDEAALFGGGLGA</sequence>
<evidence type="ECO:0000256" key="8">
    <source>
        <dbReference type="ARBA" id="ARBA00022989"/>
    </source>
</evidence>